<dbReference type="PANTHER" id="PTHR12815:SF42">
    <property type="entry name" value="BACTERIAL SURFACE ANTIGEN (D15) DOMAIN-CONTAINING PROTEIN"/>
    <property type="match status" value="1"/>
</dbReference>
<dbReference type="Gene3D" id="2.40.160.50">
    <property type="entry name" value="membrane protein fhac: a member of the omp85/tpsb transporter family"/>
    <property type="match status" value="1"/>
</dbReference>
<evidence type="ECO:0000256" key="2">
    <source>
        <dbReference type="ARBA" id="ARBA00022452"/>
    </source>
</evidence>
<feature type="signal peptide" evidence="4">
    <location>
        <begin position="1"/>
        <end position="47"/>
    </location>
</feature>
<comment type="subcellular location">
    <subcellularLocation>
        <location evidence="1">Membrane</location>
    </subcellularLocation>
</comment>
<dbReference type="InterPro" id="IPR039910">
    <property type="entry name" value="D15-like"/>
</dbReference>
<gene>
    <name evidence="6" type="ORF">SAMN02745911_1981</name>
</gene>
<keyword evidence="3" id="KW-0472">Membrane</keyword>
<evidence type="ECO:0000313" key="6">
    <source>
        <dbReference type="EMBL" id="SHJ19521.1"/>
    </source>
</evidence>
<feature type="domain" description="Bacterial surface antigen (D15)" evidence="5">
    <location>
        <begin position="350"/>
        <end position="666"/>
    </location>
</feature>
<keyword evidence="4" id="KW-0732">Signal</keyword>
<protein>
    <submittedName>
        <fullName evidence="6">Autotransporter secretion outer membrane protein TamA</fullName>
    </submittedName>
</protein>
<proteinExistence type="predicted"/>
<sequence>MKGECLQHSKRRKVIANVPLRRTGIVLTLMASTMCSALLAGTPSAHAFELFGFKFFEGEDDSDPILDPVNYSVTLTLTQPVDGLEDALEAASTLISDEDEPVSGSLGLLAKARNDRKRLVAALYENSRYDGIVTIRIEGQDIATLPPDTAFNTAGTVPVTITVEPGQLYKVGRVAITTDGPPVVDPAEYELTRGSAADSTRILSTQNRIYRDIEDTGRPFAAVTHRDVIADSARGELDYELSLSPGQRVPFGVTSVKGTEAVRPGFVAYMAGIRPGTVYSRQELADARERLSKLNVFSSVNVRPDNGQVADGTLPVMIEVAERPFRLFGAGATFSNTDGAGVNAYWQHRNLFGGAESLRIEGAVTRIGANEISDTGRETDGFDYRGSAVFRKPGVLGPDSVYIGSLTALREQPLAYDRASVAGYSGVEYRIDKQQSVTAGILIEYEEIEDYLGKEDFLIGSVPLSYTYDARDNELNPTGGYLLKATAEPSYDALNSVPFFKARGDASAYLSFDEGGRFVAAGRVAYGTILGADLEDVPNDRRFYAGGGGSVRGYVYQSIGPYFPSFALPGTNPNFVDTPTGGLSLFEASLELRIGITETIQIVPFVDGGTVSDDLFPDFGEFKIGAGVGARYLTSFGPIRVDVGIPLDPGPRDGDFQIYAGIGQSF</sequence>
<keyword evidence="2" id="KW-1134">Transmembrane beta strand</keyword>
<dbReference type="PANTHER" id="PTHR12815">
    <property type="entry name" value="SORTING AND ASSEMBLY MACHINERY SAMM50 PROTEIN FAMILY MEMBER"/>
    <property type="match status" value="1"/>
</dbReference>
<evidence type="ECO:0000256" key="4">
    <source>
        <dbReference type="SAM" id="SignalP"/>
    </source>
</evidence>
<keyword evidence="7" id="KW-1185">Reference proteome</keyword>
<comment type="caution">
    <text evidence="6">The sequence shown here is derived from an EMBL/GenBank/DDBJ whole genome shotgun (WGS) entry which is preliminary data.</text>
</comment>
<dbReference type="Proteomes" id="UP000184290">
    <property type="component" value="Unassembled WGS sequence"/>
</dbReference>
<keyword evidence="2" id="KW-0812">Transmembrane</keyword>
<dbReference type="Pfam" id="PF01103">
    <property type="entry name" value="Omp85"/>
    <property type="match status" value="1"/>
</dbReference>
<evidence type="ECO:0000259" key="5">
    <source>
        <dbReference type="Pfam" id="PF01103"/>
    </source>
</evidence>
<dbReference type="InterPro" id="IPR000184">
    <property type="entry name" value="Bac_surfAg_D15"/>
</dbReference>
<evidence type="ECO:0000313" key="7">
    <source>
        <dbReference type="Proteomes" id="UP000184290"/>
    </source>
</evidence>
<reference evidence="6 7" key="1">
    <citation type="submission" date="2016-11" db="EMBL/GenBank/DDBJ databases">
        <authorList>
            <person name="Varghese N."/>
            <person name="Submissions S."/>
        </authorList>
    </citation>
    <scope>NUCLEOTIDE SEQUENCE [LARGE SCALE GENOMIC DNA]</scope>
    <source>
        <strain evidence="6 7">DSM 21988</strain>
    </source>
</reference>
<feature type="chain" id="PRO_5046485371" evidence="4">
    <location>
        <begin position="48"/>
        <end position="666"/>
    </location>
</feature>
<accession>A0ABY1IHW9</accession>
<dbReference type="Gene3D" id="3.10.20.310">
    <property type="entry name" value="membrane protein fhac"/>
    <property type="match status" value="1"/>
</dbReference>
<dbReference type="EMBL" id="FQZC01000002">
    <property type="protein sequence ID" value="SHJ19521.1"/>
    <property type="molecule type" value="Genomic_DNA"/>
</dbReference>
<evidence type="ECO:0000256" key="1">
    <source>
        <dbReference type="ARBA" id="ARBA00004370"/>
    </source>
</evidence>
<name>A0ABY1IHW9_9HYPH</name>
<evidence type="ECO:0000256" key="3">
    <source>
        <dbReference type="ARBA" id="ARBA00023136"/>
    </source>
</evidence>
<organism evidence="6 7">
    <name type="scientific">Aureimonas altamirensis DSM 21988</name>
    <dbReference type="NCBI Taxonomy" id="1121026"/>
    <lineage>
        <taxon>Bacteria</taxon>
        <taxon>Pseudomonadati</taxon>
        <taxon>Pseudomonadota</taxon>
        <taxon>Alphaproteobacteria</taxon>
        <taxon>Hyphomicrobiales</taxon>
        <taxon>Aurantimonadaceae</taxon>
        <taxon>Aureimonas</taxon>
    </lineage>
</organism>